<dbReference type="SFLD" id="SFLDS00019">
    <property type="entry name" value="Glutathione_Transferase_(cytos"/>
    <property type="match status" value="1"/>
</dbReference>
<dbReference type="CDD" id="cd03046">
    <property type="entry name" value="GST_N_GTT1_like"/>
    <property type="match status" value="1"/>
</dbReference>
<feature type="domain" description="GST N-terminal" evidence="1">
    <location>
        <begin position="1"/>
        <end position="80"/>
    </location>
</feature>
<keyword evidence="4" id="KW-1185">Reference proteome</keyword>
<dbReference type="Proteomes" id="UP000578569">
    <property type="component" value="Unassembled WGS sequence"/>
</dbReference>
<name>A0A839YSQ3_9SPHN</name>
<evidence type="ECO:0000313" key="3">
    <source>
        <dbReference type="EMBL" id="MBB3763321.1"/>
    </source>
</evidence>
<accession>A0A839YSQ3</accession>
<proteinExistence type="predicted"/>
<dbReference type="EC" id="2.5.1.18" evidence="3"/>
<organism evidence="3 4">
    <name type="scientific">Sphingomicrobium lutaoense</name>
    <dbReference type="NCBI Taxonomy" id="515949"/>
    <lineage>
        <taxon>Bacteria</taxon>
        <taxon>Pseudomonadati</taxon>
        <taxon>Pseudomonadota</taxon>
        <taxon>Alphaproteobacteria</taxon>
        <taxon>Sphingomonadales</taxon>
        <taxon>Sphingomonadaceae</taxon>
        <taxon>Sphingomicrobium</taxon>
    </lineage>
</organism>
<dbReference type="InterPro" id="IPR004046">
    <property type="entry name" value="GST_C"/>
</dbReference>
<dbReference type="RefSeq" id="WP_183932662.1">
    <property type="nucleotide sequence ID" value="NZ_JACICF010000001.1"/>
</dbReference>
<dbReference type="PROSITE" id="PS50404">
    <property type="entry name" value="GST_NTER"/>
    <property type="match status" value="1"/>
</dbReference>
<dbReference type="Gene3D" id="3.40.30.10">
    <property type="entry name" value="Glutaredoxin"/>
    <property type="match status" value="1"/>
</dbReference>
<dbReference type="InterPro" id="IPR040079">
    <property type="entry name" value="Glutathione_S-Trfase"/>
</dbReference>
<dbReference type="Pfam" id="PF00043">
    <property type="entry name" value="GST_C"/>
    <property type="match status" value="1"/>
</dbReference>
<dbReference type="SUPFAM" id="SSF47616">
    <property type="entry name" value="GST C-terminal domain-like"/>
    <property type="match status" value="1"/>
</dbReference>
<dbReference type="InterPro" id="IPR036282">
    <property type="entry name" value="Glutathione-S-Trfase_C_sf"/>
</dbReference>
<gene>
    <name evidence="3" type="ORF">FHS50_000344</name>
</gene>
<dbReference type="AlphaFoldDB" id="A0A839YSQ3"/>
<dbReference type="SFLD" id="SFLDG01150">
    <property type="entry name" value="Main.1:_Beta-like"/>
    <property type="match status" value="1"/>
</dbReference>
<dbReference type="PANTHER" id="PTHR44051:SF21">
    <property type="entry name" value="GLUTATHIONE S-TRANSFERASE FAMILY PROTEIN"/>
    <property type="match status" value="1"/>
</dbReference>
<comment type="caution">
    <text evidence="3">The sequence shown here is derived from an EMBL/GenBank/DDBJ whole genome shotgun (WGS) entry which is preliminary data.</text>
</comment>
<dbReference type="InterPro" id="IPR010987">
    <property type="entry name" value="Glutathione-S-Trfase_C-like"/>
</dbReference>
<dbReference type="PROSITE" id="PS50405">
    <property type="entry name" value="GST_CTER"/>
    <property type="match status" value="1"/>
</dbReference>
<sequence>MAIQFYTNPHSRGQIARWALHEAGADYEQKIIAYGPEMKSEAYRAINPMGKVPAIVDDGRVVTEVAAICAYLADRFPEAGLGPDDGNRADYYRWLFFAAGPLESAISNHAMGFEPKEEQRRMAGYGSYDEAVAVLEQHLGGTDYVAGERFTMADVYVGSHVSWGIQFGTLPDRPALRAYSERLVTRPAYREAKAIDEKLGKQQ</sequence>
<dbReference type="CDD" id="cd03207">
    <property type="entry name" value="GST_C_8"/>
    <property type="match status" value="1"/>
</dbReference>
<keyword evidence="3" id="KW-0808">Transferase</keyword>
<reference evidence="3 4" key="1">
    <citation type="submission" date="2020-08" db="EMBL/GenBank/DDBJ databases">
        <title>Genomic Encyclopedia of Type Strains, Phase IV (KMG-IV): sequencing the most valuable type-strain genomes for metagenomic binning, comparative biology and taxonomic classification.</title>
        <authorList>
            <person name="Goeker M."/>
        </authorList>
    </citation>
    <scope>NUCLEOTIDE SEQUENCE [LARGE SCALE GENOMIC DNA]</scope>
    <source>
        <strain evidence="3 4">DSM 24194</strain>
    </source>
</reference>
<feature type="domain" description="GST C-terminal" evidence="2">
    <location>
        <begin position="84"/>
        <end position="203"/>
    </location>
</feature>
<protein>
    <submittedName>
        <fullName evidence="3">Glutathione S-transferase</fullName>
        <ecNumber evidence="3">2.5.1.18</ecNumber>
    </submittedName>
</protein>
<evidence type="ECO:0000259" key="2">
    <source>
        <dbReference type="PROSITE" id="PS50405"/>
    </source>
</evidence>
<dbReference type="InterPro" id="IPR004045">
    <property type="entry name" value="Glutathione_S-Trfase_N"/>
</dbReference>
<evidence type="ECO:0000259" key="1">
    <source>
        <dbReference type="PROSITE" id="PS50404"/>
    </source>
</evidence>
<dbReference type="Gene3D" id="1.20.1050.10">
    <property type="match status" value="1"/>
</dbReference>
<dbReference type="SUPFAM" id="SSF52833">
    <property type="entry name" value="Thioredoxin-like"/>
    <property type="match status" value="1"/>
</dbReference>
<evidence type="ECO:0000313" key="4">
    <source>
        <dbReference type="Proteomes" id="UP000578569"/>
    </source>
</evidence>
<dbReference type="GO" id="GO:0004364">
    <property type="term" value="F:glutathione transferase activity"/>
    <property type="evidence" value="ECO:0007669"/>
    <property type="project" value="UniProtKB-EC"/>
</dbReference>
<dbReference type="InterPro" id="IPR036249">
    <property type="entry name" value="Thioredoxin-like_sf"/>
</dbReference>
<dbReference type="EMBL" id="JACICF010000001">
    <property type="protein sequence ID" value="MBB3763321.1"/>
    <property type="molecule type" value="Genomic_DNA"/>
</dbReference>
<dbReference type="SFLD" id="SFLDG00358">
    <property type="entry name" value="Main_(cytGST)"/>
    <property type="match status" value="1"/>
</dbReference>
<dbReference type="Pfam" id="PF13409">
    <property type="entry name" value="GST_N_2"/>
    <property type="match status" value="1"/>
</dbReference>
<dbReference type="PANTHER" id="PTHR44051">
    <property type="entry name" value="GLUTATHIONE S-TRANSFERASE-RELATED"/>
    <property type="match status" value="1"/>
</dbReference>